<keyword evidence="4" id="KW-0121">Carboxypeptidase</keyword>
<protein>
    <submittedName>
        <fullName evidence="4">D-alanyl-D-alanine carboxypeptidase/D-alanyl-D-alanine-endopeptidase</fullName>
        <ecNumber evidence="4">3.4.16.4</ecNumber>
    </submittedName>
</protein>
<feature type="signal peptide" evidence="3">
    <location>
        <begin position="1"/>
        <end position="20"/>
    </location>
</feature>
<dbReference type="Pfam" id="PF02113">
    <property type="entry name" value="Peptidase_S13"/>
    <property type="match status" value="1"/>
</dbReference>
<keyword evidence="3" id="KW-0732">Signal</keyword>
<dbReference type="SUPFAM" id="SSF56601">
    <property type="entry name" value="beta-lactamase/transpeptidase-like"/>
    <property type="match status" value="1"/>
</dbReference>
<evidence type="ECO:0000256" key="3">
    <source>
        <dbReference type="SAM" id="SignalP"/>
    </source>
</evidence>
<comment type="caution">
    <text evidence="4">The sequence shown here is derived from an EMBL/GenBank/DDBJ whole genome shotgun (WGS) entry which is preliminary data.</text>
</comment>
<proteinExistence type="inferred from homology"/>
<evidence type="ECO:0000256" key="2">
    <source>
        <dbReference type="ARBA" id="ARBA00022801"/>
    </source>
</evidence>
<dbReference type="GO" id="GO:0009002">
    <property type="term" value="F:serine-type D-Ala-D-Ala carboxypeptidase activity"/>
    <property type="evidence" value="ECO:0007669"/>
    <property type="project" value="UniProtKB-EC"/>
</dbReference>
<dbReference type="InterPro" id="IPR000667">
    <property type="entry name" value="Peptidase_S13"/>
</dbReference>
<gene>
    <name evidence="4" type="primary">dacB</name>
    <name evidence="4" type="ORF">ENO59_01795</name>
</gene>
<dbReference type="NCBIfam" id="TIGR00666">
    <property type="entry name" value="PBP4"/>
    <property type="match status" value="1"/>
</dbReference>
<accession>A0A7V2AYZ9</accession>
<keyword evidence="2 4" id="KW-0378">Hydrolase</keyword>
<dbReference type="EC" id="3.4.16.4" evidence="4"/>
<reference evidence="4" key="1">
    <citation type="journal article" date="2020" name="mSystems">
        <title>Genome- and Community-Level Interaction Insights into Carbon Utilization and Element Cycling Functions of Hydrothermarchaeota in Hydrothermal Sediment.</title>
        <authorList>
            <person name="Zhou Z."/>
            <person name="Liu Y."/>
            <person name="Xu W."/>
            <person name="Pan J."/>
            <person name="Luo Z.H."/>
            <person name="Li M."/>
        </authorList>
    </citation>
    <scope>NUCLEOTIDE SEQUENCE [LARGE SCALE GENOMIC DNA]</scope>
    <source>
        <strain evidence="4">SpSt-143</strain>
    </source>
</reference>
<evidence type="ECO:0000256" key="1">
    <source>
        <dbReference type="ARBA" id="ARBA00006096"/>
    </source>
</evidence>
<dbReference type="Gene3D" id="3.40.710.10">
    <property type="entry name" value="DD-peptidase/beta-lactamase superfamily"/>
    <property type="match status" value="2"/>
</dbReference>
<feature type="chain" id="PRO_5030756772" evidence="3">
    <location>
        <begin position="21"/>
        <end position="498"/>
    </location>
</feature>
<dbReference type="PANTHER" id="PTHR30023">
    <property type="entry name" value="D-ALANYL-D-ALANINE CARBOXYPEPTIDASE"/>
    <property type="match status" value="1"/>
</dbReference>
<comment type="similarity">
    <text evidence="1">Belongs to the peptidase S13 family.</text>
</comment>
<evidence type="ECO:0000313" key="4">
    <source>
        <dbReference type="EMBL" id="HER95245.1"/>
    </source>
</evidence>
<name>A0A7V2AYZ9_RHOMR</name>
<keyword evidence="4" id="KW-0645">Protease</keyword>
<dbReference type="InterPro" id="IPR012338">
    <property type="entry name" value="Beta-lactam/transpept-like"/>
</dbReference>
<dbReference type="AlphaFoldDB" id="A0A7V2AYZ9"/>
<dbReference type="PANTHER" id="PTHR30023:SF0">
    <property type="entry name" value="PENICILLIN-SENSITIVE CARBOXYPEPTIDASE A"/>
    <property type="match status" value="1"/>
</dbReference>
<dbReference type="PRINTS" id="PR00922">
    <property type="entry name" value="DADACBPTASE3"/>
</dbReference>
<dbReference type="GO" id="GO:0006508">
    <property type="term" value="P:proteolysis"/>
    <property type="evidence" value="ECO:0007669"/>
    <property type="project" value="InterPro"/>
</dbReference>
<sequence>MRRSLGILMLTLGLAPAVWSQNGTASLRQAIDRLLDRPEYRNAHWGVLVLDLRDSTVLYERHSRKNFIPASVAKLFVTAAALEQLGPDFRYVTRLWADGPVVDGVLQGNLIVRGAGDPAIGGRFTEGDRTALFRAWADSLRQRSIHTIAGDLIGDDDYFDDTPLGAGWSWDDLTYWYAAEISALSFNDNCVDITLEGTRAGRPARLHWEPLRTTYVQLINQTRTVPPNRSLRERYERKPGTNTILLRSQVPEGRVETESLTISNPTRYFVHVLQEVLTREGIVVQGRPVDVDELPEKPDYTQPHFWIVATYTSPPLREMIRIVNQRSQNLYAEMVLRTLGTERPVADTTRTPGSAAMGLAAAARTWLKAGIDTSQIRMVDGSGLSQLNLLSPEATVRLLAYMALHPQHDVWEAFYASLPAGGQIGTTLEYRLRQGMAQGNVRAKTGTLSNASSLAGYLRAADGRLLAFALFCNHYTVSTARVRATQDAIVERLARYRP</sequence>
<organism evidence="4">
    <name type="scientific">Rhodothermus marinus</name>
    <name type="common">Rhodothermus obamensis</name>
    <dbReference type="NCBI Taxonomy" id="29549"/>
    <lineage>
        <taxon>Bacteria</taxon>
        <taxon>Pseudomonadati</taxon>
        <taxon>Rhodothermota</taxon>
        <taxon>Rhodothermia</taxon>
        <taxon>Rhodothermales</taxon>
        <taxon>Rhodothermaceae</taxon>
        <taxon>Rhodothermus</taxon>
    </lineage>
</organism>
<dbReference type="EMBL" id="DSGB01000002">
    <property type="protein sequence ID" value="HER95245.1"/>
    <property type="molecule type" value="Genomic_DNA"/>
</dbReference>
<dbReference type="GO" id="GO:0000270">
    <property type="term" value="P:peptidoglycan metabolic process"/>
    <property type="evidence" value="ECO:0007669"/>
    <property type="project" value="TreeGrafter"/>
</dbReference>
<dbReference type="Gene3D" id="3.50.80.20">
    <property type="entry name" value="D-Ala-D-Ala carboxypeptidase C, peptidase S13"/>
    <property type="match status" value="1"/>
</dbReference>